<protein>
    <recommendedName>
        <fullName evidence="3">Transposase</fullName>
    </recommendedName>
</protein>
<dbReference type="InterPro" id="IPR036397">
    <property type="entry name" value="RNaseH_sf"/>
</dbReference>
<dbReference type="Proteomes" id="UP001159363">
    <property type="component" value="Chromosome 10"/>
</dbReference>
<dbReference type="Gene3D" id="3.30.420.10">
    <property type="entry name" value="Ribonuclease H-like superfamily/Ribonuclease H"/>
    <property type="match status" value="1"/>
</dbReference>
<proteinExistence type="predicted"/>
<organism evidence="1 2">
    <name type="scientific">Dryococelus australis</name>
    <dbReference type="NCBI Taxonomy" id="614101"/>
    <lineage>
        <taxon>Eukaryota</taxon>
        <taxon>Metazoa</taxon>
        <taxon>Ecdysozoa</taxon>
        <taxon>Arthropoda</taxon>
        <taxon>Hexapoda</taxon>
        <taxon>Insecta</taxon>
        <taxon>Pterygota</taxon>
        <taxon>Neoptera</taxon>
        <taxon>Polyneoptera</taxon>
        <taxon>Phasmatodea</taxon>
        <taxon>Verophasmatodea</taxon>
        <taxon>Anareolatae</taxon>
        <taxon>Phasmatidae</taxon>
        <taxon>Eurycanthinae</taxon>
        <taxon>Dryococelus</taxon>
    </lineage>
</organism>
<accession>A0ABQ9GKG7</accession>
<sequence>MIWGCVSAEGTGTLRFIDGTMDSQNYIETVQENMLPSEEKLPGGYLVFQQDTTPCHTFAATKEWFEEKGITMLNWLSIQSNIFGTTLAFALLPTS</sequence>
<evidence type="ECO:0008006" key="3">
    <source>
        <dbReference type="Google" id="ProtNLM"/>
    </source>
</evidence>
<name>A0ABQ9GKG7_9NEOP</name>
<dbReference type="EMBL" id="JARBHB010000011">
    <property type="protein sequence ID" value="KAJ8872516.1"/>
    <property type="molecule type" value="Genomic_DNA"/>
</dbReference>
<evidence type="ECO:0000313" key="1">
    <source>
        <dbReference type="EMBL" id="KAJ8872516.1"/>
    </source>
</evidence>
<reference evidence="1 2" key="1">
    <citation type="submission" date="2023-02" db="EMBL/GenBank/DDBJ databases">
        <title>LHISI_Scaffold_Assembly.</title>
        <authorList>
            <person name="Stuart O.P."/>
            <person name="Cleave R."/>
            <person name="Magrath M.J.L."/>
            <person name="Mikheyev A.S."/>
        </authorList>
    </citation>
    <scope>NUCLEOTIDE SEQUENCE [LARGE SCALE GENOMIC DNA]</scope>
    <source>
        <strain evidence="1">Daus_M_001</strain>
        <tissue evidence="1">Leg muscle</tissue>
    </source>
</reference>
<evidence type="ECO:0000313" key="2">
    <source>
        <dbReference type="Proteomes" id="UP001159363"/>
    </source>
</evidence>
<gene>
    <name evidence="1" type="ORF">PR048_026122</name>
</gene>
<keyword evidence="2" id="KW-1185">Reference proteome</keyword>
<comment type="caution">
    <text evidence="1">The sequence shown here is derived from an EMBL/GenBank/DDBJ whole genome shotgun (WGS) entry which is preliminary data.</text>
</comment>